<dbReference type="CDD" id="cd17932">
    <property type="entry name" value="DEXQc_UvrD"/>
    <property type="match status" value="1"/>
</dbReference>
<dbReference type="SUPFAM" id="SSF47819">
    <property type="entry name" value="HRDC-like"/>
    <property type="match status" value="1"/>
</dbReference>
<dbReference type="Gene3D" id="1.10.10.160">
    <property type="match status" value="1"/>
</dbReference>
<dbReference type="SUPFAM" id="SSF52540">
    <property type="entry name" value="P-loop containing nucleoside triphosphate hydrolases"/>
    <property type="match status" value="1"/>
</dbReference>
<evidence type="ECO:0000256" key="2">
    <source>
        <dbReference type="ARBA" id="ARBA00022741"/>
    </source>
</evidence>
<dbReference type="EC" id="5.6.2.4" evidence="8"/>
<dbReference type="InterPro" id="IPR014017">
    <property type="entry name" value="DNA_helicase_UvrD-like_C"/>
</dbReference>
<evidence type="ECO:0000256" key="1">
    <source>
        <dbReference type="ARBA" id="ARBA00009922"/>
    </source>
</evidence>
<feature type="domain" description="UvrD-like helicase ATP-binding" evidence="13">
    <location>
        <begin position="8"/>
        <end position="288"/>
    </location>
</feature>
<dbReference type="PANTHER" id="PTHR11070:SF69">
    <property type="entry name" value="ATP-DEPENDENT DNA HELICASE UVRD2"/>
    <property type="match status" value="1"/>
</dbReference>
<dbReference type="InterPro" id="IPR002121">
    <property type="entry name" value="HRDC_dom"/>
</dbReference>
<dbReference type="Gene3D" id="1.10.486.10">
    <property type="entry name" value="PCRA, domain 4"/>
    <property type="match status" value="1"/>
</dbReference>
<dbReference type="Gene3D" id="3.40.50.300">
    <property type="entry name" value="P-loop containing nucleotide triphosphate hydrolases"/>
    <property type="match status" value="3"/>
</dbReference>
<dbReference type="Gene3D" id="1.10.150.80">
    <property type="entry name" value="HRDC domain"/>
    <property type="match status" value="1"/>
</dbReference>
<evidence type="ECO:0000256" key="3">
    <source>
        <dbReference type="ARBA" id="ARBA00022801"/>
    </source>
</evidence>
<dbReference type="Pfam" id="PF00570">
    <property type="entry name" value="HRDC"/>
    <property type="match status" value="1"/>
</dbReference>
<dbReference type="InterPro" id="IPR014016">
    <property type="entry name" value="UvrD-like_ATP-bd"/>
</dbReference>
<evidence type="ECO:0000256" key="7">
    <source>
        <dbReference type="ARBA" id="ARBA00034617"/>
    </source>
</evidence>
<dbReference type="PROSITE" id="PS51198">
    <property type="entry name" value="UVRD_HELICASE_ATP_BIND"/>
    <property type="match status" value="1"/>
</dbReference>
<comment type="similarity">
    <text evidence="1">Belongs to the helicase family. UvrD subfamily.</text>
</comment>
<evidence type="ECO:0000313" key="16">
    <source>
        <dbReference type="Proteomes" id="UP001500908"/>
    </source>
</evidence>
<evidence type="ECO:0000256" key="9">
    <source>
        <dbReference type="ARBA" id="ARBA00048988"/>
    </source>
</evidence>
<dbReference type="RefSeq" id="WP_344977202.1">
    <property type="nucleotide sequence ID" value="NZ_BAABDD010000048.1"/>
</dbReference>
<dbReference type="CDD" id="cd18807">
    <property type="entry name" value="SF1_C_UvrD"/>
    <property type="match status" value="1"/>
</dbReference>
<dbReference type="PROSITE" id="PS50967">
    <property type="entry name" value="HRDC"/>
    <property type="match status" value="1"/>
</dbReference>
<evidence type="ECO:0000256" key="4">
    <source>
        <dbReference type="ARBA" id="ARBA00022806"/>
    </source>
</evidence>
<dbReference type="GO" id="GO:0004386">
    <property type="term" value="F:helicase activity"/>
    <property type="evidence" value="ECO:0007669"/>
    <property type="project" value="UniProtKB-KW"/>
</dbReference>
<dbReference type="Pfam" id="PF13361">
    <property type="entry name" value="UvrD_C"/>
    <property type="match status" value="2"/>
</dbReference>
<dbReference type="InterPro" id="IPR013986">
    <property type="entry name" value="DExx_box_DNA_helicase_dom_sf"/>
</dbReference>
<sequence>MEPDRVLEGLDPEQTQAARALRGPLCILAGAGTGKTRAVTHRIAYAVASGVVTEQQVLAVTFTTRAAGEMRGRLRGLGAPRVQARTFHAAALRQLSYFWPQVVGGPTPTLIESKAQVVTQAARACALQLDRTGLRDVASEIEWAKVTQVRPADYEAAIAKAGRAAPIAARDMARVFDAYEELCRERNLLDFESVLELTAAMLNEHPTIAEQVRAQYRYFVVDEFQDVNPLQKLLLDAWLGDRDDICVVGDPNQTIYSFAGATPAYLTGFSAAYPHATVVRLVRDYRSSPQVVGVANGVLRHARGETARHRIELLAQRPDGPDPSYTEYDDEPTEATSVARRIVALIDAGVPAREIAVLFRVNSQSANYEQALADAGVPFTVRGGTRFFDRPEIRHAVHTLRGARQGSNADHPDESLVTAVRHLLAPLGLTPEPPEGRQAREKWESLAALAQLAEDVAAARPGATMGDFVAELEARVATEHAPEFEGVTLASLHSAKGLEWDAVFLVGLTEGMLPIVYAETPEQLEEERRLFYVGVTRAREHLALSWGLARSPGGRKSRKPSRFLDGLRPASPSLANQREGRRTRPTAAQCRICGATLLEAAERKLRRCADCPADYDEDLLERLREWRRDTAAEQQVPPYVVFTDATLRAVAEHVPQDSSQLARISGVGAVKLQRYGEAVLALCAGDRPAGGNADATQGRGTTQ</sequence>
<keyword evidence="6" id="KW-0413">Isomerase</keyword>
<evidence type="ECO:0000313" key="15">
    <source>
        <dbReference type="EMBL" id="GAA3765777.1"/>
    </source>
</evidence>
<feature type="region of interest" description="Disordered" evidence="11">
    <location>
        <begin position="550"/>
        <end position="582"/>
    </location>
</feature>
<protein>
    <recommendedName>
        <fullName evidence="8">DNA 3'-5' helicase</fullName>
        <ecNumber evidence="8">5.6.2.4</ecNumber>
    </recommendedName>
</protein>
<comment type="caution">
    <text evidence="15">The sequence shown here is derived from an EMBL/GenBank/DDBJ whole genome shotgun (WGS) entry which is preliminary data.</text>
</comment>
<feature type="domain" description="UvrD-like helicase C-terminal" evidence="14">
    <location>
        <begin position="289"/>
        <end position="540"/>
    </location>
</feature>
<organism evidence="15 16">
    <name type="scientific">Salinactinospora qingdaonensis</name>
    <dbReference type="NCBI Taxonomy" id="702744"/>
    <lineage>
        <taxon>Bacteria</taxon>
        <taxon>Bacillati</taxon>
        <taxon>Actinomycetota</taxon>
        <taxon>Actinomycetes</taxon>
        <taxon>Streptosporangiales</taxon>
        <taxon>Nocardiopsidaceae</taxon>
        <taxon>Salinactinospora</taxon>
    </lineage>
</organism>
<feature type="binding site" evidence="10">
    <location>
        <begin position="29"/>
        <end position="36"/>
    </location>
    <ligand>
        <name>ATP</name>
        <dbReference type="ChEBI" id="CHEBI:30616"/>
    </ligand>
</feature>
<gene>
    <name evidence="15" type="ORF">GCM10022402_48790</name>
</gene>
<proteinExistence type="inferred from homology"/>
<dbReference type="PROSITE" id="PS51217">
    <property type="entry name" value="UVRD_HELICASE_CTER"/>
    <property type="match status" value="1"/>
</dbReference>
<dbReference type="InterPro" id="IPR027417">
    <property type="entry name" value="P-loop_NTPase"/>
</dbReference>
<evidence type="ECO:0000256" key="8">
    <source>
        <dbReference type="ARBA" id="ARBA00034808"/>
    </source>
</evidence>
<keyword evidence="4 10" id="KW-0347">Helicase</keyword>
<evidence type="ECO:0000259" key="12">
    <source>
        <dbReference type="PROSITE" id="PS50967"/>
    </source>
</evidence>
<keyword evidence="16" id="KW-1185">Reference proteome</keyword>
<dbReference type="InterPro" id="IPR044876">
    <property type="entry name" value="HRDC_dom_sf"/>
</dbReference>
<dbReference type="EMBL" id="BAABDD010000048">
    <property type="protein sequence ID" value="GAA3765777.1"/>
    <property type="molecule type" value="Genomic_DNA"/>
</dbReference>
<dbReference type="Proteomes" id="UP001500908">
    <property type="component" value="Unassembled WGS sequence"/>
</dbReference>
<dbReference type="InterPro" id="IPR000212">
    <property type="entry name" value="DNA_helicase_UvrD/REP"/>
</dbReference>
<comment type="catalytic activity">
    <reaction evidence="9">
        <text>ATP + H2O = ADP + phosphate + H(+)</text>
        <dbReference type="Rhea" id="RHEA:13065"/>
        <dbReference type="ChEBI" id="CHEBI:15377"/>
        <dbReference type="ChEBI" id="CHEBI:15378"/>
        <dbReference type="ChEBI" id="CHEBI:30616"/>
        <dbReference type="ChEBI" id="CHEBI:43474"/>
        <dbReference type="ChEBI" id="CHEBI:456216"/>
        <dbReference type="EC" id="5.6.2.4"/>
    </reaction>
</comment>
<dbReference type="PANTHER" id="PTHR11070">
    <property type="entry name" value="UVRD / RECB / PCRA DNA HELICASE FAMILY MEMBER"/>
    <property type="match status" value="1"/>
</dbReference>
<dbReference type="SMART" id="SM00341">
    <property type="entry name" value="HRDC"/>
    <property type="match status" value="1"/>
</dbReference>
<name>A0ABP7GHL3_9ACTN</name>
<evidence type="ECO:0000259" key="14">
    <source>
        <dbReference type="PROSITE" id="PS51217"/>
    </source>
</evidence>
<feature type="domain" description="HRDC" evidence="12">
    <location>
        <begin position="613"/>
        <end position="693"/>
    </location>
</feature>
<accession>A0ABP7GHL3</accession>
<dbReference type="InterPro" id="IPR010997">
    <property type="entry name" value="HRDC-like_sf"/>
</dbReference>
<evidence type="ECO:0000259" key="13">
    <source>
        <dbReference type="PROSITE" id="PS51198"/>
    </source>
</evidence>
<reference evidence="16" key="1">
    <citation type="journal article" date="2019" name="Int. J. Syst. Evol. Microbiol.">
        <title>The Global Catalogue of Microorganisms (GCM) 10K type strain sequencing project: providing services to taxonomists for standard genome sequencing and annotation.</title>
        <authorList>
            <consortium name="The Broad Institute Genomics Platform"/>
            <consortium name="The Broad Institute Genome Sequencing Center for Infectious Disease"/>
            <person name="Wu L."/>
            <person name="Ma J."/>
        </authorList>
    </citation>
    <scope>NUCLEOTIDE SEQUENCE [LARGE SCALE GENOMIC DNA]</scope>
    <source>
        <strain evidence="16">JCM 17137</strain>
    </source>
</reference>
<evidence type="ECO:0000256" key="11">
    <source>
        <dbReference type="SAM" id="MobiDB-lite"/>
    </source>
</evidence>
<keyword evidence="2 10" id="KW-0547">Nucleotide-binding</keyword>
<dbReference type="Pfam" id="PF00580">
    <property type="entry name" value="UvrD-helicase"/>
    <property type="match status" value="1"/>
</dbReference>
<keyword evidence="5 10" id="KW-0067">ATP-binding</keyword>
<evidence type="ECO:0000256" key="10">
    <source>
        <dbReference type="PROSITE-ProRule" id="PRU00560"/>
    </source>
</evidence>
<evidence type="ECO:0000256" key="5">
    <source>
        <dbReference type="ARBA" id="ARBA00022840"/>
    </source>
</evidence>
<evidence type="ECO:0000256" key="6">
    <source>
        <dbReference type="ARBA" id="ARBA00023235"/>
    </source>
</evidence>
<keyword evidence="3 10" id="KW-0378">Hydrolase</keyword>
<comment type="catalytic activity">
    <reaction evidence="7">
        <text>Couples ATP hydrolysis with the unwinding of duplex DNA by translocating in the 3'-5' direction.</text>
        <dbReference type="EC" id="5.6.2.4"/>
    </reaction>
</comment>